<proteinExistence type="predicted"/>
<dbReference type="AlphaFoldDB" id="A0A6S6U1L6"/>
<accession>A0A6S6U1L6</accession>
<evidence type="ECO:0000313" key="1">
    <source>
        <dbReference type="EMBL" id="CAA6821336.1"/>
    </source>
</evidence>
<organism evidence="1">
    <name type="scientific">uncultured Sulfurovum sp</name>
    <dbReference type="NCBI Taxonomy" id="269237"/>
    <lineage>
        <taxon>Bacteria</taxon>
        <taxon>Pseudomonadati</taxon>
        <taxon>Campylobacterota</taxon>
        <taxon>Epsilonproteobacteria</taxon>
        <taxon>Campylobacterales</taxon>
        <taxon>Sulfurovaceae</taxon>
        <taxon>Sulfurovum</taxon>
        <taxon>environmental samples</taxon>
    </lineage>
</organism>
<name>A0A6S6U1L6_9BACT</name>
<reference evidence="1" key="1">
    <citation type="submission" date="2020-01" db="EMBL/GenBank/DDBJ databases">
        <authorList>
            <person name="Meier V. D."/>
            <person name="Meier V D."/>
        </authorList>
    </citation>
    <scope>NUCLEOTIDE SEQUENCE</scope>
    <source>
        <strain evidence="1">HLG_WM_MAG_04</strain>
    </source>
</reference>
<dbReference type="EMBL" id="CACVAX010000059">
    <property type="protein sequence ID" value="CAA6821336.1"/>
    <property type="molecule type" value="Genomic_DNA"/>
</dbReference>
<sequence length="29" mass="3225">MLLNLGIHHYDALSVKDIYKIALKVEGLG</sequence>
<gene>
    <name evidence="1" type="ORF">HELGO_WM1747</name>
</gene>
<protein>
    <submittedName>
        <fullName evidence="1">Uncharacterized protein</fullName>
    </submittedName>
</protein>